<dbReference type="UniPathway" id="UPA00048">
    <property type="reaction ID" value="UER00073"/>
</dbReference>
<dbReference type="PIRSF" id="PIRSF006468">
    <property type="entry name" value="BCAT1"/>
    <property type="match status" value="1"/>
</dbReference>
<dbReference type="InterPro" id="IPR043132">
    <property type="entry name" value="BCAT-like_C"/>
</dbReference>
<dbReference type="EMBL" id="CP045725">
    <property type="protein sequence ID" value="QGF24835.1"/>
    <property type="molecule type" value="Genomic_DNA"/>
</dbReference>
<feature type="modified residue" description="N6-(pyridoxal phosphate)lysine" evidence="14">
    <location>
        <position position="201"/>
    </location>
</feature>
<dbReference type="GO" id="GO:0052656">
    <property type="term" value="F:L-isoleucine-2-oxoglutarate transaminase activity"/>
    <property type="evidence" value="ECO:0007669"/>
    <property type="project" value="RHEA"/>
</dbReference>
<evidence type="ECO:0000313" key="19">
    <source>
        <dbReference type="Proteomes" id="UP000386847"/>
    </source>
</evidence>
<comment type="catalytic activity">
    <reaction evidence="11 17">
        <text>L-valine + 2-oxoglutarate = 3-methyl-2-oxobutanoate + L-glutamate</text>
        <dbReference type="Rhea" id="RHEA:24813"/>
        <dbReference type="ChEBI" id="CHEBI:11851"/>
        <dbReference type="ChEBI" id="CHEBI:16810"/>
        <dbReference type="ChEBI" id="CHEBI:29985"/>
        <dbReference type="ChEBI" id="CHEBI:57762"/>
        <dbReference type="EC" id="2.6.1.42"/>
    </reaction>
</comment>
<dbReference type="GO" id="GO:0009099">
    <property type="term" value="P:L-valine biosynthetic process"/>
    <property type="evidence" value="ECO:0007669"/>
    <property type="project" value="UniProtKB-UniPathway"/>
</dbReference>
<keyword evidence="10 17" id="KW-0100">Branched-chain amino acid biosynthesis</keyword>
<dbReference type="CDD" id="cd01557">
    <property type="entry name" value="BCAT_beta_family"/>
    <property type="match status" value="1"/>
</dbReference>
<evidence type="ECO:0000256" key="6">
    <source>
        <dbReference type="ARBA" id="ARBA00022576"/>
    </source>
</evidence>
<dbReference type="PANTHER" id="PTHR11825">
    <property type="entry name" value="SUBGROUP IIII AMINOTRANSFERASE"/>
    <property type="match status" value="1"/>
</dbReference>
<dbReference type="InterPro" id="IPR036038">
    <property type="entry name" value="Aminotransferase-like"/>
</dbReference>
<dbReference type="InterPro" id="IPR033939">
    <property type="entry name" value="BCAT_family"/>
</dbReference>
<dbReference type="InterPro" id="IPR001544">
    <property type="entry name" value="Aminotrans_IV"/>
</dbReference>
<evidence type="ECO:0000256" key="12">
    <source>
        <dbReference type="ARBA" id="ARBA00048798"/>
    </source>
</evidence>
<dbReference type="UniPathway" id="UPA00047">
    <property type="reaction ID" value="UER00058"/>
</dbReference>
<dbReference type="InterPro" id="IPR043131">
    <property type="entry name" value="BCAT-like_N"/>
</dbReference>
<dbReference type="GO" id="GO:0009098">
    <property type="term" value="P:L-leucine biosynthetic process"/>
    <property type="evidence" value="ECO:0007669"/>
    <property type="project" value="UniProtKB-UniPathway"/>
</dbReference>
<evidence type="ECO:0000256" key="17">
    <source>
        <dbReference type="RuleBase" id="RU004517"/>
    </source>
</evidence>
<dbReference type="NCBIfam" id="TIGR01123">
    <property type="entry name" value="ilvE_II"/>
    <property type="match status" value="1"/>
</dbReference>
<keyword evidence="6 17" id="KW-0032">Aminotransferase</keyword>
<evidence type="ECO:0000256" key="13">
    <source>
        <dbReference type="ARBA" id="ARBA00049229"/>
    </source>
</evidence>
<evidence type="ECO:0000256" key="14">
    <source>
        <dbReference type="PIRSR" id="PIRSR006468-1"/>
    </source>
</evidence>
<dbReference type="InterPro" id="IPR005786">
    <property type="entry name" value="B_amino_transII"/>
</dbReference>
<evidence type="ECO:0000256" key="11">
    <source>
        <dbReference type="ARBA" id="ARBA00048212"/>
    </source>
</evidence>
<dbReference type="GO" id="GO:0052654">
    <property type="term" value="F:L-leucine-2-oxoglutarate transaminase activity"/>
    <property type="evidence" value="ECO:0007669"/>
    <property type="project" value="RHEA"/>
</dbReference>
<evidence type="ECO:0000313" key="18">
    <source>
        <dbReference type="EMBL" id="QGF24835.1"/>
    </source>
</evidence>
<evidence type="ECO:0000256" key="4">
    <source>
        <dbReference type="ARBA" id="ARBA00005072"/>
    </source>
</evidence>
<evidence type="ECO:0000256" key="16">
    <source>
        <dbReference type="RuleBase" id="RU004516"/>
    </source>
</evidence>
<keyword evidence="19" id="KW-1185">Reference proteome</keyword>
<comment type="cofactor">
    <cofactor evidence="1 16">
        <name>pyridoxal 5'-phosphate</name>
        <dbReference type="ChEBI" id="CHEBI:597326"/>
    </cofactor>
</comment>
<sequence length="362" mass="39009">MSLSFDVHPHPSPASAEERAAVLAAPGFGQHFTDHMAVATWTAGGGWGDAKLVPYGAEAFNPASAVFHYAQEIFEGLKAYRHADGSVWLFRPEANAQRMIDSAERLALPPLPVEDFVASIEALVRQDAAWVPAHGGEDSLYIRPFTVAHEDFLGVRAARTVRYCCIASPSGPYFERGAEPVDFWVSRQYTRAAPGGTGAAKCGGNYAASLAGQEEAYAHGCPQVLFLDAAEFRYVEEFGGMNCFLVTKDGRLHTPALTGTILPGVTRRSILELAREHGLEPVEERIEVDDMLARVRSGEIAEAFACGTAAVVAPVRAFKDADQEYVVGDGTSGPVTVGIRSALLDIQYGRVADTHGWMHKVC</sequence>
<evidence type="ECO:0000256" key="2">
    <source>
        <dbReference type="ARBA" id="ARBA00004824"/>
    </source>
</evidence>
<dbReference type="Gene3D" id="3.20.10.10">
    <property type="entry name" value="D-amino Acid Aminotransferase, subunit A, domain 2"/>
    <property type="match status" value="1"/>
</dbReference>
<dbReference type="UniPathway" id="UPA00049">
    <property type="reaction ID" value="UER00062"/>
</dbReference>
<dbReference type="SUPFAM" id="SSF56752">
    <property type="entry name" value="D-aminoacid aminotransferase-like PLP-dependent enzymes"/>
    <property type="match status" value="1"/>
</dbReference>
<keyword evidence="9 16" id="KW-0663">Pyridoxal phosphate</keyword>
<protein>
    <recommendedName>
        <fullName evidence="17">Branched-chain-amino-acid aminotransferase</fullName>
        <ecNumber evidence="17">2.6.1.42</ecNumber>
    </recommendedName>
</protein>
<evidence type="ECO:0000256" key="9">
    <source>
        <dbReference type="ARBA" id="ARBA00022898"/>
    </source>
</evidence>
<evidence type="ECO:0000256" key="1">
    <source>
        <dbReference type="ARBA" id="ARBA00001933"/>
    </source>
</evidence>
<evidence type="ECO:0000256" key="8">
    <source>
        <dbReference type="ARBA" id="ARBA00022679"/>
    </source>
</evidence>
<dbReference type="EC" id="2.6.1.42" evidence="17"/>
<dbReference type="Proteomes" id="UP000386847">
    <property type="component" value="Chromosome"/>
</dbReference>
<keyword evidence="7 17" id="KW-0028">Amino-acid biosynthesis</keyword>
<organism evidence="18 19">
    <name type="scientific">Raineyella fluvialis</name>
    <dbReference type="NCBI Taxonomy" id="2662261"/>
    <lineage>
        <taxon>Bacteria</taxon>
        <taxon>Bacillati</taxon>
        <taxon>Actinomycetota</taxon>
        <taxon>Actinomycetes</taxon>
        <taxon>Propionibacteriales</taxon>
        <taxon>Propionibacteriaceae</taxon>
        <taxon>Raineyella</taxon>
    </lineage>
</organism>
<keyword evidence="8 17" id="KW-0808">Transferase</keyword>
<comment type="pathway">
    <text evidence="4">Amino-acid biosynthesis; L-leucine biosynthesis; L-leucine from 3-methyl-2-oxobutanoate: step 4/4.</text>
</comment>
<proteinExistence type="inferred from homology"/>
<dbReference type="PANTHER" id="PTHR11825:SF44">
    <property type="entry name" value="BRANCHED-CHAIN-AMINO-ACID AMINOTRANSFERASE"/>
    <property type="match status" value="1"/>
</dbReference>
<dbReference type="PROSITE" id="PS00770">
    <property type="entry name" value="AA_TRANSFER_CLASS_4"/>
    <property type="match status" value="1"/>
</dbReference>
<evidence type="ECO:0000256" key="7">
    <source>
        <dbReference type="ARBA" id="ARBA00022605"/>
    </source>
</evidence>
<reference evidence="18 19" key="1">
    <citation type="submission" date="2019-10" db="EMBL/GenBank/DDBJ databases">
        <title>Genomic analysis of Raineyella sp. CBA3103.</title>
        <authorList>
            <person name="Roh S.W."/>
        </authorList>
    </citation>
    <scope>NUCLEOTIDE SEQUENCE [LARGE SCALE GENOMIC DNA]</scope>
    <source>
        <strain evidence="18 19">CBA3103</strain>
    </source>
</reference>
<dbReference type="NCBIfam" id="NF009897">
    <property type="entry name" value="PRK13357.1"/>
    <property type="match status" value="1"/>
</dbReference>
<dbReference type="InterPro" id="IPR018300">
    <property type="entry name" value="Aminotrans_IV_CS"/>
</dbReference>
<accession>A0A5Q2FJK1</accession>
<dbReference type="GO" id="GO:0009097">
    <property type="term" value="P:isoleucine biosynthetic process"/>
    <property type="evidence" value="ECO:0007669"/>
    <property type="project" value="UniProtKB-UniPathway"/>
</dbReference>
<evidence type="ECO:0000256" key="15">
    <source>
        <dbReference type="RuleBase" id="RU004106"/>
    </source>
</evidence>
<evidence type="ECO:0000256" key="5">
    <source>
        <dbReference type="ARBA" id="ARBA00009320"/>
    </source>
</evidence>
<dbReference type="AlphaFoldDB" id="A0A5Q2FJK1"/>
<dbReference type="Gene3D" id="3.30.470.10">
    <property type="match status" value="1"/>
</dbReference>
<dbReference type="GO" id="GO:0052655">
    <property type="term" value="F:L-valine-2-oxoglutarate transaminase activity"/>
    <property type="evidence" value="ECO:0007669"/>
    <property type="project" value="RHEA"/>
</dbReference>
<comment type="pathway">
    <text evidence="2">Amino-acid biosynthesis; L-isoleucine biosynthesis; L-isoleucine from 2-oxobutanoate: step 4/4.</text>
</comment>
<comment type="similarity">
    <text evidence="5 15">Belongs to the class-IV pyridoxal-phosphate-dependent aminotransferase family.</text>
</comment>
<name>A0A5Q2FJK1_9ACTN</name>
<comment type="catalytic activity">
    <reaction evidence="13 17">
        <text>L-leucine + 2-oxoglutarate = 4-methyl-2-oxopentanoate + L-glutamate</text>
        <dbReference type="Rhea" id="RHEA:18321"/>
        <dbReference type="ChEBI" id="CHEBI:16810"/>
        <dbReference type="ChEBI" id="CHEBI:17865"/>
        <dbReference type="ChEBI" id="CHEBI:29985"/>
        <dbReference type="ChEBI" id="CHEBI:57427"/>
        <dbReference type="EC" id="2.6.1.42"/>
    </reaction>
</comment>
<dbReference type="KEGG" id="rain:Rai3103_15745"/>
<evidence type="ECO:0000256" key="10">
    <source>
        <dbReference type="ARBA" id="ARBA00023304"/>
    </source>
</evidence>
<comment type="pathway">
    <text evidence="3">Amino-acid biosynthesis; L-valine biosynthesis; L-valine from pyruvate: step 4/4.</text>
</comment>
<evidence type="ECO:0000256" key="3">
    <source>
        <dbReference type="ARBA" id="ARBA00004931"/>
    </source>
</evidence>
<dbReference type="RefSeq" id="WP_153573364.1">
    <property type="nucleotide sequence ID" value="NZ_CP045725.1"/>
</dbReference>
<comment type="catalytic activity">
    <reaction evidence="12 17">
        <text>L-isoleucine + 2-oxoglutarate = (S)-3-methyl-2-oxopentanoate + L-glutamate</text>
        <dbReference type="Rhea" id="RHEA:24801"/>
        <dbReference type="ChEBI" id="CHEBI:16810"/>
        <dbReference type="ChEBI" id="CHEBI:29985"/>
        <dbReference type="ChEBI" id="CHEBI:35146"/>
        <dbReference type="ChEBI" id="CHEBI:58045"/>
        <dbReference type="EC" id="2.6.1.42"/>
    </reaction>
</comment>
<gene>
    <name evidence="18" type="ORF">Rai3103_15745</name>
</gene>
<dbReference type="Pfam" id="PF01063">
    <property type="entry name" value="Aminotran_4"/>
    <property type="match status" value="1"/>
</dbReference>